<proteinExistence type="predicted"/>
<accession>K9YXI8</accession>
<dbReference type="eggNOG" id="COG4222">
    <property type="taxonomic scope" value="Bacteria"/>
</dbReference>
<dbReference type="AlphaFoldDB" id="K9YXI8"/>
<dbReference type="PATRIC" id="fig|13035.3.peg.3534"/>
<dbReference type="STRING" id="13035.Dacsa_3118"/>
<dbReference type="PANTHER" id="PTHR37957">
    <property type="entry name" value="BLR7070 PROTEIN"/>
    <property type="match status" value="1"/>
</dbReference>
<feature type="chain" id="PRO_5003938508" description="Phytase-like domain-containing protein" evidence="1">
    <location>
        <begin position="26"/>
        <end position="377"/>
    </location>
</feature>
<dbReference type="EMBL" id="CP003944">
    <property type="protein sequence ID" value="AFZ51646.1"/>
    <property type="molecule type" value="Genomic_DNA"/>
</dbReference>
<dbReference type="Proteomes" id="UP000010482">
    <property type="component" value="Chromosome"/>
</dbReference>
<dbReference type="Pfam" id="PF13449">
    <property type="entry name" value="Phytase-like"/>
    <property type="match status" value="1"/>
</dbReference>
<dbReference type="RefSeq" id="WP_015230625.1">
    <property type="nucleotide sequence ID" value="NC_019780.1"/>
</dbReference>
<sequence>MLKIFLLLFVFINLVACGTVSQAQAQERLFPKVSVDFLDRYRLPKQTFKQTPVGGLSGLTYNQRDNLFYAISDDRSQYAPARFYTLDLNFKETKIENITVKDVTFFKTETGDFFPKGEIDSEGIAFAPGNTVFISSEGDTKKNINPFVSRFDISTGKRKQNLPLPQRFLLPETAEESAKGVRNNLGFESLTLNPSGVLSPEGDPFRVFTATESSLTQDKLPPESEQQTRVRFLHYVVNPIGQPLPIAEHLYLLDEPPLGTIKTGLTEMLAIKPEGYFLSLERSYGLSGYTAKLFLVTVGNATDTSGVDTFNVNLGNLQPLRKKLLFDFSTLNFDIYNLEGLAVGTRLSDGSQSLLVISDDNFNEKEVTQVLLFRLIS</sequence>
<gene>
    <name evidence="3" type="ORF">Dacsa_3118</name>
</gene>
<evidence type="ECO:0000256" key="1">
    <source>
        <dbReference type="SAM" id="SignalP"/>
    </source>
</evidence>
<keyword evidence="4" id="KW-1185">Reference proteome</keyword>
<evidence type="ECO:0000259" key="2">
    <source>
        <dbReference type="Pfam" id="PF13449"/>
    </source>
</evidence>
<organism evidence="3 4">
    <name type="scientific">Dactylococcopsis salina (strain PCC 8305)</name>
    <name type="common">Myxobactron salinum</name>
    <dbReference type="NCBI Taxonomy" id="13035"/>
    <lineage>
        <taxon>Bacteria</taxon>
        <taxon>Bacillati</taxon>
        <taxon>Cyanobacteriota</taxon>
        <taxon>Cyanophyceae</taxon>
        <taxon>Nodosilineales</taxon>
        <taxon>Cymatolegaceae</taxon>
        <taxon>Dactylococcopsis</taxon>
    </lineage>
</organism>
<protein>
    <recommendedName>
        <fullName evidence="2">Phytase-like domain-containing protein</fullName>
    </recommendedName>
</protein>
<keyword evidence="1" id="KW-0732">Signal</keyword>
<evidence type="ECO:0000313" key="3">
    <source>
        <dbReference type="EMBL" id="AFZ51646.1"/>
    </source>
</evidence>
<feature type="domain" description="Phytase-like" evidence="2">
    <location>
        <begin position="51"/>
        <end position="362"/>
    </location>
</feature>
<dbReference type="KEGG" id="dsl:Dacsa_3118"/>
<dbReference type="InterPro" id="IPR027372">
    <property type="entry name" value="Phytase-like_dom"/>
</dbReference>
<dbReference type="HOGENOM" id="CLU_047242_0_0_3"/>
<name>K9YXI8_DACS8</name>
<evidence type="ECO:0000313" key="4">
    <source>
        <dbReference type="Proteomes" id="UP000010482"/>
    </source>
</evidence>
<feature type="signal peptide" evidence="1">
    <location>
        <begin position="1"/>
        <end position="25"/>
    </location>
</feature>
<reference evidence="3" key="1">
    <citation type="submission" date="2012-04" db="EMBL/GenBank/DDBJ databases">
        <title>Finished genome of Dactylococcopsis salina PCC 8305.</title>
        <authorList>
            <consortium name="US DOE Joint Genome Institute"/>
            <person name="Gugger M."/>
            <person name="Coursin T."/>
            <person name="Rippka R."/>
            <person name="Tandeau De Marsac N."/>
            <person name="Huntemann M."/>
            <person name="Wei C.-L."/>
            <person name="Han J."/>
            <person name="Detter J.C."/>
            <person name="Han C."/>
            <person name="Tapia R."/>
            <person name="Daligault H."/>
            <person name="Chen A."/>
            <person name="Krypides N."/>
            <person name="Mavromatis K."/>
            <person name="Markowitz V."/>
            <person name="Szeto E."/>
            <person name="Ivanova N."/>
            <person name="Ovchinnikova G."/>
            <person name="Pagani I."/>
            <person name="Pati A."/>
            <person name="Goodwin L."/>
            <person name="Peters L."/>
            <person name="Pitluck S."/>
            <person name="Woyke T."/>
            <person name="Kerfeld C."/>
        </authorList>
    </citation>
    <scope>NUCLEOTIDE SEQUENCE [LARGE SCALE GENOMIC DNA]</scope>
    <source>
        <strain evidence="3">PCC 8305</strain>
    </source>
</reference>
<dbReference type="PANTHER" id="PTHR37957:SF1">
    <property type="entry name" value="PHYTASE-LIKE DOMAIN-CONTAINING PROTEIN"/>
    <property type="match status" value="1"/>
</dbReference>